<dbReference type="Proteomes" id="UP001652626">
    <property type="component" value="Chromosome 24"/>
</dbReference>
<evidence type="ECO:0000256" key="4">
    <source>
        <dbReference type="ARBA" id="ARBA00004406"/>
    </source>
</evidence>
<dbReference type="GO" id="GO:0020037">
    <property type="term" value="F:heme binding"/>
    <property type="evidence" value="ECO:0007669"/>
    <property type="project" value="InterPro"/>
</dbReference>
<dbReference type="PRINTS" id="PR00385">
    <property type="entry name" value="P450"/>
</dbReference>
<dbReference type="SUPFAM" id="SSF48264">
    <property type="entry name" value="Cytochrome P450"/>
    <property type="match status" value="1"/>
</dbReference>
<keyword evidence="9" id="KW-0492">Microsome</keyword>
<dbReference type="RefSeq" id="XP_026498825.2">
    <property type="nucleotide sequence ID" value="XM_026643040.2"/>
</dbReference>
<dbReference type="GO" id="GO:0005789">
    <property type="term" value="C:endoplasmic reticulum membrane"/>
    <property type="evidence" value="ECO:0007669"/>
    <property type="project" value="UniProtKB-SubCell"/>
</dbReference>
<comment type="subcellular location">
    <subcellularLocation>
        <location evidence="4">Endoplasmic reticulum membrane</location>
        <topology evidence="4">Peripheral membrane protein</topology>
    </subcellularLocation>
    <subcellularLocation>
        <location evidence="3">Microsome membrane</location>
        <topology evidence="3">Peripheral membrane protein</topology>
    </subcellularLocation>
</comment>
<evidence type="ECO:0000256" key="10">
    <source>
        <dbReference type="ARBA" id="ARBA00023002"/>
    </source>
</evidence>
<keyword evidence="6 14" id="KW-0349">Heme</keyword>
<gene>
    <name evidence="17" type="primary">LOC113402731</name>
</gene>
<protein>
    <submittedName>
        <fullName evidence="17">Cytochrome P450 4C1-like</fullName>
    </submittedName>
</protein>
<evidence type="ECO:0000313" key="16">
    <source>
        <dbReference type="Proteomes" id="UP001652626"/>
    </source>
</evidence>
<dbReference type="PROSITE" id="PS00086">
    <property type="entry name" value="CYTOCHROME_P450"/>
    <property type="match status" value="1"/>
</dbReference>
<dbReference type="OrthoDB" id="1372046at2759"/>
<evidence type="ECO:0000256" key="7">
    <source>
        <dbReference type="ARBA" id="ARBA00022723"/>
    </source>
</evidence>
<comment type="cofactor">
    <cofactor evidence="1 14">
        <name>heme</name>
        <dbReference type="ChEBI" id="CHEBI:30413"/>
    </cofactor>
</comment>
<reference evidence="17" key="1">
    <citation type="submission" date="2025-08" db="UniProtKB">
        <authorList>
            <consortium name="RefSeq"/>
        </authorList>
    </citation>
    <scope>IDENTIFICATION</scope>
    <source>
        <tissue evidence="17">Whole body</tissue>
    </source>
</reference>
<accession>A0A8B8INX7</accession>
<dbReference type="Gene3D" id="1.10.630.10">
    <property type="entry name" value="Cytochrome P450"/>
    <property type="match status" value="1"/>
</dbReference>
<keyword evidence="7 14" id="KW-0479">Metal-binding</keyword>
<dbReference type="Pfam" id="PF00067">
    <property type="entry name" value="p450"/>
    <property type="match status" value="1"/>
</dbReference>
<dbReference type="PANTHER" id="PTHR24291">
    <property type="entry name" value="CYTOCHROME P450 FAMILY 4"/>
    <property type="match status" value="1"/>
</dbReference>
<keyword evidence="10 15" id="KW-0560">Oxidoreductase</keyword>
<evidence type="ECO:0000256" key="13">
    <source>
        <dbReference type="ARBA" id="ARBA00023136"/>
    </source>
</evidence>
<dbReference type="PRINTS" id="PR00463">
    <property type="entry name" value="EP450I"/>
</dbReference>
<dbReference type="GO" id="GO:0005506">
    <property type="term" value="F:iron ion binding"/>
    <property type="evidence" value="ECO:0007669"/>
    <property type="project" value="InterPro"/>
</dbReference>
<keyword evidence="12 15" id="KW-0503">Monooxygenase</keyword>
<evidence type="ECO:0000256" key="11">
    <source>
        <dbReference type="ARBA" id="ARBA00023004"/>
    </source>
</evidence>
<dbReference type="InterPro" id="IPR036396">
    <property type="entry name" value="Cyt_P450_sf"/>
</dbReference>
<dbReference type="InterPro" id="IPR017972">
    <property type="entry name" value="Cyt_P450_CS"/>
</dbReference>
<dbReference type="GO" id="GO:0016705">
    <property type="term" value="F:oxidoreductase activity, acting on paired donors, with incorporation or reduction of molecular oxygen"/>
    <property type="evidence" value="ECO:0007669"/>
    <property type="project" value="InterPro"/>
</dbReference>
<dbReference type="InterPro" id="IPR001128">
    <property type="entry name" value="Cyt_P450"/>
</dbReference>
<comment type="similarity">
    <text evidence="5 15">Belongs to the cytochrome P450 family.</text>
</comment>
<feature type="binding site" description="axial binding residue" evidence="14">
    <location>
        <position position="432"/>
    </location>
    <ligand>
        <name>heme</name>
        <dbReference type="ChEBI" id="CHEBI:30413"/>
    </ligand>
    <ligandPart>
        <name>Fe</name>
        <dbReference type="ChEBI" id="CHEBI:18248"/>
    </ligandPart>
</feature>
<dbReference type="InterPro" id="IPR050196">
    <property type="entry name" value="Cytochrome_P450_Monoox"/>
</dbReference>
<dbReference type="GO" id="GO:0004497">
    <property type="term" value="F:monooxygenase activity"/>
    <property type="evidence" value="ECO:0007669"/>
    <property type="project" value="UniProtKB-KW"/>
</dbReference>
<dbReference type="OMA" id="NFMETIC"/>
<evidence type="ECO:0000256" key="15">
    <source>
        <dbReference type="RuleBase" id="RU000461"/>
    </source>
</evidence>
<evidence type="ECO:0000256" key="6">
    <source>
        <dbReference type="ARBA" id="ARBA00022617"/>
    </source>
</evidence>
<dbReference type="PANTHER" id="PTHR24291:SF189">
    <property type="entry name" value="CYTOCHROME P450 4C3-RELATED"/>
    <property type="match status" value="1"/>
</dbReference>
<evidence type="ECO:0000256" key="3">
    <source>
        <dbReference type="ARBA" id="ARBA00004174"/>
    </source>
</evidence>
<dbReference type="AlphaFoldDB" id="A0A8B8INX7"/>
<evidence type="ECO:0000313" key="17">
    <source>
        <dbReference type="RefSeq" id="XP_026498825.2"/>
    </source>
</evidence>
<keyword evidence="16" id="KW-1185">Reference proteome</keyword>
<evidence type="ECO:0000256" key="2">
    <source>
        <dbReference type="ARBA" id="ARBA00003690"/>
    </source>
</evidence>
<dbReference type="GeneID" id="113402731"/>
<dbReference type="InterPro" id="IPR002401">
    <property type="entry name" value="Cyt_P450_E_grp-I"/>
</dbReference>
<evidence type="ECO:0000256" key="12">
    <source>
        <dbReference type="ARBA" id="ARBA00023033"/>
    </source>
</evidence>
<organism evidence="16 17">
    <name type="scientific">Vanessa tameamea</name>
    <name type="common">Kamehameha butterfly</name>
    <dbReference type="NCBI Taxonomy" id="334116"/>
    <lineage>
        <taxon>Eukaryota</taxon>
        <taxon>Metazoa</taxon>
        <taxon>Ecdysozoa</taxon>
        <taxon>Arthropoda</taxon>
        <taxon>Hexapoda</taxon>
        <taxon>Insecta</taxon>
        <taxon>Pterygota</taxon>
        <taxon>Neoptera</taxon>
        <taxon>Endopterygota</taxon>
        <taxon>Lepidoptera</taxon>
        <taxon>Glossata</taxon>
        <taxon>Ditrysia</taxon>
        <taxon>Papilionoidea</taxon>
        <taxon>Nymphalidae</taxon>
        <taxon>Nymphalinae</taxon>
        <taxon>Vanessa</taxon>
    </lineage>
</organism>
<keyword evidence="13" id="KW-0472">Membrane</keyword>
<evidence type="ECO:0000256" key="1">
    <source>
        <dbReference type="ARBA" id="ARBA00001971"/>
    </source>
</evidence>
<comment type="function">
    <text evidence="2">May be involved in the metabolism of insect hormones and in the breakdown of synthetic insecticides.</text>
</comment>
<keyword evidence="11 14" id="KW-0408">Iron</keyword>
<evidence type="ECO:0000256" key="8">
    <source>
        <dbReference type="ARBA" id="ARBA00022824"/>
    </source>
</evidence>
<evidence type="ECO:0000256" key="9">
    <source>
        <dbReference type="ARBA" id="ARBA00022848"/>
    </source>
</evidence>
<proteinExistence type="inferred from homology"/>
<evidence type="ECO:0000256" key="14">
    <source>
        <dbReference type="PIRSR" id="PIRSR602401-1"/>
    </source>
</evidence>
<keyword evidence="8" id="KW-0256">Endoplasmic reticulum</keyword>
<evidence type="ECO:0000256" key="5">
    <source>
        <dbReference type="ARBA" id="ARBA00010617"/>
    </source>
</evidence>
<name>A0A8B8INX7_VANTA</name>
<sequence length="486" mass="56877">MLWLLILLALCMTYWIFYTRRLPDEPPMLPGALPFIGHSHKLMGSTENFWKQIKDMSYKCMDLGHVSYFYSGPYKFYILTDPDDIYKLSNTCFEKDKFSHDFTKELLGDGLLFSRVPTWKRHRKLISPAFNQQILDGFMDIFNTQGRRMVQQLKQVDGKGPFDHSHYVRQNFMETICLTALDDCITEEEAVNYVKAFESYLNNNIVRFQSFWLHSKFLYNFSSLKKKQDACMKFLHDTSDSVLRKKRAQRKLSKVSNTRKDTNPKVKVFMDLMLDLDEGTLTDQEIRDEMNTIMMAGHDTSANVIVFALLLIGSYPDVQERIYKELREVLKDRDVEKQDLSRLVYLEAVLKETMRYYVMAPFVGRYIDQEVKLKNCTLKPGHNCLMLFYGVHRNSIWGPDVEEFIPERWLDPAKIPNNTSAFTGFSIGKRNCIGKAYAMMSMKTLLSHLLRRYKLHANHTNVVLKLDVLLKPVSGHFISIEDRLKL</sequence>